<dbReference type="GO" id="GO:0006310">
    <property type="term" value="P:DNA recombination"/>
    <property type="evidence" value="ECO:0007669"/>
    <property type="project" value="UniProtKB-KW"/>
</dbReference>
<dbReference type="InterPro" id="IPR013762">
    <property type="entry name" value="Integrase-like_cat_sf"/>
</dbReference>
<evidence type="ECO:0000313" key="6">
    <source>
        <dbReference type="Proteomes" id="UP000322822"/>
    </source>
</evidence>
<dbReference type="EMBL" id="CP044065">
    <property type="protein sequence ID" value="QET01366.1"/>
    <property type="molecule type" value="Genomic_DNA"/>
</dbReference>
<sequence length="598" mass="64676">MAVLETKGSHGDPGDFISESRQSAVSIERDSHMPVSLPTGVHRRGSTYHLRIGVPDDVRHLWPRRADGSDAVDAYRASLRTSDRNEAATKAHEIIADYRRQFDDLRANAKPAPLTPITDDLVAYIGGRIERDVLALDDLLRTNPSLMKGMVGRGIAYLSDSSVTRPAWQDLGDYLSTRQHEDITAIHSAILRGLKADMAVGRLDSAKRGAEAACAALTIRVDWGSPRARAALQKIMRALVKAWQSVSERDSGEVVETPEPIAAPDNIAPAAVSQAPSAKTLRDVVPLWQQHSTPTDNAIQRTARALALFEQAVGAIPLRSLEKSHGAAFLRFLKDSKARGFAAKTAHNHASAIGALMTIAVREDLIDSNPLDLTMDKSAGSKKREPWHAEDLNAIFGSDLFADTIPHDFPTWRNAAPQDGRVLLLLLAHTGARIGEIAQLRGEDFIVRNGVEAIRITAEAGTVKTDASERVVPLAEHLVTDAWFATWLDGARLTKGPALLTFCGKGTLPGDVANRWFRAFRDAVGLPDGAPNGAHRFRHWIRTELAAQHVTDAVADQITGHSAKGSAGRTVYTGTLPLATVKEALDRLPFSGATKGNG</sequence>
<dbReference type="Pfam" id="PF20172">
    <property type="entry name" value="DUF6538"/>
    <property type="match status" value="1"/>
</dbReference>
<dbReference type="SUPFAM" id="SSF56349">
    <property type="entry name" value="DNA breaking-rejoining enzymes"/>
    <property type="match status" value="1"/>
</dbReference>
<dbReference type="InterPro" id="IPR002104">
    <property type="entry name" value="Integrase_catalytic"/>
</dbReference>
<accession>A0A5P2H0K2</accession>
<proteinExistence type="predicted"/>
<organism evidence="5 6">
    <name type="scientific">Cupriavidus pauculus</name>
    <dbReference type="NCBI Taxonomy" id="82633"/>
    <lineage>
        <taxon>Bacteria</taxon>
        <taxon>Pseudomonadati</taxon>
        <taxon>Pseudomonadota</taxon>
        <taxon>Betaproteobacteria</taxon>
        <taxon>Burkholderiales</taxon>
        <taxon>Burkholderiaceae</taxon>
        <taxon>Cupriavidus</taxon>
    </lineage>
</organism>
<dbReference type="RefSeq" id="WP_150371419.1">
    <property type="nucleotide sequence ID" value="NZ_CP044065.1"/>
</dbReference>
<feature type="region of interest" description="Disordered" evidence="3">
    <location>
        <begin position="1"/>
        <end position="25"/>
    </location>
</feature>
<evidence type="ECO:0000259" key="4">
    <source>
        <dbReference type="PROSITE" id="PS51898"/>
    </source>
</evidence>
<dbReference type="Gene3D" id="1.10.443.10">
    <property type="entry name" value="Intergrase catalytic core"/>
    <property type="match status" value="1"/>
</dbReference>
<dbReference type="InterPro" id="IPR011010">
    <property type="entry name" value="DNA_brk_join_enz"/>
</dbReference>
<gene>
    <name evidence="5" type="ORF">FOB72_04480</name>
</gene>
<dbReference type="InterPro" id="IPR046668">
    <property type="entry name" value="DUF6538"/>
</dbReference>
<name>A0A5P2H0K2_9BURK</name>
<dbReference type="GO" id="GO:0003677">
    <property type="term" value="F:DNA binding"/>
    <property type="evidence" value="ECO:0007669"/>
    <property type="project" value="UniProtKB-KW"/>
</dbReference>
<dbReference type="Proteomes" id="UP000322822">
    <property type="component" value="Chromosome 1"/>
</dbReference>
<dbReference type="GO" id="GO:0015074">
    <property type="term" value="P:DNA integration"/>
    <property type="evidence" value="ECO:0007669"/>
    <property type="project" value="InterPro"/>
</dbReference>
<dbReference type="PROSITE" id="PS51898">
    <property type="entry name" value="TYR_RECOMBINASE"/>
    <property type="match status" value="1"/>
</dbReference>
<reference evidence="5 6" key="1">
    <citation type="submission" date="2019-09" db="EMBL/GenBank/DDBJ databases">
        <title>FDA dAtabase for Regulatory Grade micrObial Sequences (FDA-ARGOS): Supporting development and validation of Infectious Disease Dx tests.</title>
        <authorList>
            <person name="Sciortino C."/>
            <person name="Tallon L."/>
            <person name="Sadzewicz L."/>
            <person name="Vavikolanu K."/>
            <person name="Mehta A."/>
            <person name="Aluvathingal J."/>
            <person name="Nadendla S."/>
            <person name="Nandy P."/>
            <person name="Geyer C."/>
            <person name="Yan Y."/>
            <person name="Sichtig H."/>
        </authorList>
    </citation>
    <scope>NUCLEOTIDE SEQUENCE [LARGE SCALE GENOMIC DNA]</scope>
    <source>
        <strain evidence="5 6">FDAARGOS_664</strain>
    </source>
</reference>
<keyword evidence="2" id="KW-0233">DNA recombination</keyword>
<keyword evidence="1" id="KW-0238">DNA-binding</keyword>
<dbReference type="AlphaFoldDB" id="A0A5P2H0K2"/>
<evidence type="ECO:0000256" key="3">
    <source>
        <dbReference type="SAM" id="MobiDB-lite"/>
    </source>
</evidence>
<dbReference type="InterPro" id="IPR010998">
    <property type="entry name" value="Integrase_recombinase_N"/>
</dbReference>
<dbReference type="Gene3D" id="1.10.150.130">
    <property type="match status" value="1"/>
</dbReference>
<feature type="domain" description="Tyr recombinase" evidence="4">
    <location>
        <begin position="382"/>
        <end position="586"/>
    </location>
</feature>
<protein>
    <submittedName>
        <fullName evidence="5">Tyrosine-type recombinase/integrase</fullName>
    </submittedName>
</protein>
<evidence type="ECO:0000256" key="1">
    <source>
        <dbReference type="ARBA" id="ARBA00023125"/>
    </source>
</evidence>
<dbReference type="Pfam" id="PF00589">
    <property type="entry name" value="Phage_integrase"/>
    <property type="match status" value="1"/>
</dbReference>
<evidence type="ECO:0000313" key="5">
    <source>
        <dbReference type="EMBL" id="QET01366.1"/>
    </source>
</evidence>
<dbReference type="OrthoDB" id="9784724at2"/>
<evidence type="ECO:0000256" key="2">
    <source>
        <dbReference type="ARBA" id="ARBA00023172"/>
    </source>
</evidence>